<name>A0A0C3RS44_PHLG1</name>
<evidence type="ECO:0000256" key="1">
    <source>
        <dbReference type="SAM" id="MobiDB-lite"/>
    </source>
</evidence>
<dbReference type="HOGENOM" id="CLU_571211_0_0_1"/>
<accession>A0A0C3RS44</accession>
<evidence type="ECO:0000313" key="2">
    <source>
        <dbReference type="EMBL" id="KIP03091.1"/>
    </source>
</evidence>
<reference evidence="2 3" key="1">
    <citation type="journal article" date="2014" name="PLoS Genet.">
        <title>Analysis of the Phlebiopsis gigantea genome, transcriptome and secretome provides insight into its pioneer colonization strategies of wood.</title>
        <authorList>
            <person name="Hori C."/>
            <person name="Ishida T."/>
            <person name="Igarashi K."/>
            <person name="Samejima M."/>
            <person name="Suzuki H."/>
            <person name="Master E."/>
            <person name="Ferreira P."/>
            <person name="Ruiz-Duenas F.J."/>
            <person name="Held B."/>
            <person name="Canessa P."/>
            <person name="Larrondo L.F."/>
            <person name="Schmoll M."/>
            <person name="Druzhinina I.S."/>
            <person name="Kubicek C.P."/>
            <person name="Gaskell J.A."/>
            <person name="Kersten P."/>
            <person name="St John F."/>
            <person name="Glasner J."/>
            <person name="Sabat G."/>
            <person name="Splinter BonDurant S."/>
            <person name="Syed K."/>
            <person name="Yadav J."/>
            <person name="Mgbeahuruike A.C."/>
            <person name="Kovalchuk A."/>
            <person name="Asiegbu F.O."/>
            <person name="Lackner G."/>
            <person name="Hoffmeister D."/>
            <person name="Rencoret J."/>
            <person name="Gutierrez A."/>
            <person name="Sun H."/>
            <person name="Lindquist E."/>
            <person name="Barry K."/>
            <person name="Riley R."/>
            <person name="Grigoriev I.V."/>
            <person name="Henrissat B."/>
            <person name="Kues U."/>
            <person name="Berka R.M."/>
            <person name="Martinez A.T."/>
            <person name="Covert S.F."/>
            <person name="Blanchette R.A."/>
            <person name="Cullen D."/>
        </authorList>
    </citation>
    <scope>NUCLEOTIDE SEQUENCE [LARGE SCALE GENOMIC DNA]</scope>
    <source>
        <strain evidence="2 3">11061_1 CR5-6</strain>
    </source>
</reference>
<gene>
    <name evidence="2" type="ORF">PHLGIDRAFT_255881</name>
</gene>
<feature type="region of interest" description="Disordered" evidence="1">
    <location>
        <begin position="25"/>
        <end position="73"/>
    </location>
</feature>
<dbReference type="EMBL" id="KN840634">
    <property type="protein sequence ID" value="KIP03091.1"/>
    <property type="molecule type" value="Genomic_DNA"/>
</dbReference>
<feature type="region of interest" description="Disordered" evidence="1">
    <location>
        <begin position="83"/>
        <end position="102"/>
    </location>
</feature>
<sequence>MGLQAMRFAMLSTGLSITKDGDVTYEMPTDTPSQHLPPCGTSDNYSTRTAVSEKPLSPRTDTRGPNSLVPKAHGRADFSSTVASTSDSAEILPTPPVTHENISRHTGSWQACKHSDNVAWFSHPELPTFYARCRNDPSGRKIGPGFCNQQALPRADLIFRAIAANVEVDFYVSAVILLLSGPHATAGGHNFLKASLQTRIPANCVRNDLPFVIIRQDAVTVYSVLRLYYEGKFTPVFYSDLHFAATVRLLSSMGASDIILRRLLPTWEAMVRNDLYKSLSLSAEWPTHSFWEIAATLYVEHQDKILPSRIDLTDKARIMLQEYKRKFWPRRLVVLLLAELNKRDVVLGLRLDWLAADTMRSWCWTRCRRCRRHPKAVYLAKGTYTDVAFWWQDVIGSLIKAYLTGLPTAATFDKFYATTFLDIAKDLAPLVCTMCRRNMANDLWAFGAHFKREVRAAFGHPRQISLPYASPARMPSRA</sequence>
<proteinExistence type="predicted"/>
<dbReference type="Proteomes" id="UP000053257">
    <property type="component" value="Unassembled WGS sequence"/>
</dbReference>
<organism evidence="2 3">
    <name type="scientific">Phlebiopsis gigantea (strain 11061_1 CR5-6)</name>
    <name type="common">White-rot fungus</name>
    <name type="synonym">Peniophora gigantea</name>
    <dbReference type="NCBI Taxonomy" id="745531"/>
    <lineage>
        <taxon>Eukaryota</taxon>
        <taxon>Fungi</taxon>
        <taxon>Dikarya</taxon>
        <taxon>Basidiomycota</taxon>
        <taxon>Agaricomycotina</taxon>
        <taxon>Agaricomycetes</taxon>
        <taxon>Polyporales</taxon>
        <taxon>Phanerochaetaceae</taxon>
        <taxon>Phlebiopsis</taxon>
    </lineage>
</organism>
<dbReference type="AlphaFoldDB" id="A0A0C3RS44"/>
<evidence type="ECO:0000313" key="3">
    <source>
        <dbReference type="Proteomes" id="UP000053257"/>
    </source>
</evidence>
<keyword evidence="3" id="KW-1185">Reference proteome</keyword>
<feature type="compositionally biased region" description="Polar residues" evidence="1">
    <location>
        <begin position="41"/>
        <end position="50"/>
    </location>
</feature>
<protein>
    <submittedName>
        <fullName evidence="2">Uncharacterized protein</fullName>
    </submittedName>
</protein>